<evidence type="ECO:0000256" key="3">
    <source>
        <dbReference type="ARBA" id="ARBA00022553"/>
    </source>
</evidence>
<dbReference type="SUPFAM" id="SSF55781">
    <property type="entry name" value="GAF domain-like"/>
    <property type="match status" value="1"/>
</dbReference>
<keyword evidence="7" id="KW-0472">Membrane</keyword>
<dbReference type="Pfam" id="PF13426">
    <property type="entry name" value="PAS_9"/>
    <property type="match status" value="1"/>
</dbReference>
<dbReference type="SMART" id="SM00387">
    <property type="entry name" value="HATPase_c"/>
    <property type="match status" value="1"/>
</dbReference>
<organism evidence="11 12">
    <name type="scientific">Metapseudomonas otitidis</name>
    <dbReference type="NCBI Taxonomy" id="319939"/>
    <lineage>
        <taxon>Bacteria</taxon>
        <taxon>Pseudomonadati</taxon>
        <taxon>Pseudomonadota</taxon>
        <taxon>Gammaproteobacteria</taxon>
        <taxon>Pseudomonadales</taxon>
        <taxon>Pseudomonadaceae</taxon>
        <taxon>Metapseudomonas</taxon>
    </lineage>
</organism>
<dbReference type="PROSITE" id="PS50113">
    <property type="entry name" value="PAC"/>
    <property type="match status" value="1"/>
</dbReference>
<comment type="caution">
    <text evidence="11">The sequence shown here is derived from an EMBL/GenBank/DDBJ whole genome shotgun (WGS) entry which is preliminary data.</text>
</comment>
<dbReference type="PANTHER" id="PTHR43711">
    <property type="entry name" value="TWO-COMPONENT HISTIDINE KINASE"/>
    <property type="match status" value="1"/>
</dbReference>
<evidence type="ECO:0000313" key="12">
    <source>
        <dbReference type="Proteomes" id="UP000461288"/>
    </source>
</evidence>
<dbReference type="InterPro" id="IPR050736">
    <property type="entry name" value="Sensor_HK_Regulatory"/>
</dbReference>
<dbReference type="CDD" id="cd00082">
    <property type="entry name" value="HisKA"/>
    <property type="match status" value="1"/>
</dbReference>
<dbReference type="SMART" id="SM00091">
    <property type="entry name" value="PAS"/>
    <property type="match status" value="2"/>
</dbReference>
<evidence type="ECO:0000256" key="6">
    <source>
        <dbReference type="ARBA" id="ARBA00023012"/>
    </source>
</evidence>
<gene>
    <name evidence="11" type="ORF">GO594_23110</name>
</gene>
<dbReference type="Proteomes" id="UP000461288">
    <property type="component" value="Unassembled WGS sequence"/>
</dbReference>
<dbReference type="CDD" id="cd00130">
    <property type="entry name" value="PAS"/>
    <property type="match status" value="2"/>
</dbReference>
<dbReference type="SMART" id="SM00388">
    <property type="entry name" value="HisKA"/>
    <property type="match status" value="1"/>
</dbReference>
<dbReference type="InterPro" id="IPR029016">
    <property type="entry name" value="GAF-like_dom_sf"/>
</dbReference>
<dbReference type="CDD" id="cd16922">
    <property type="entry name" value="HATPase_EvgS-ArcB-TorS-like"/>
    <property type="match status" value="1"/>
</dbReference>
<sequence length="654" mass="72284">MTTRKSPGHPPTPSNESSRLAALLRFELLDTPAEAMFDNITALAAQICETPIALISLVDTERQWFKSRQGLDARETPRELAFCAHAINGETLFEVENALLDPRFRDNPLVTGAPDIRFYAGMPLADSEGHNLGTLCVIDRQPRQLSERQKGALKLLAQQAINLFELRLQTRQQQEQAALHKAILSSVGTAVLITDMAGVIRQASPGVLPLLGYEVDALVGQSLGLVLPDEERQLQPDPVRPSFNCGSEQASLHELRARHRKGQRIPVLFSLAPIAMDGSAQMGYLCILNDLSYREEALQRLQHIAEQLPGVVYQFQLYSDGRSCFPYASEGLRDVYGLQPEEVREDASSVFARIHPDDLLDVTASIQASAEHLSVWHREYRFLHPLKGLIWLEGRAMPQPRADDSILWHGFITDITQRKHLEQMKNEFVSTVSHELRTPLTSIAGSLGLINGEALGPVPNAMREMLSIAQSNSQRLRQLIDDLLDMDKLLAGKMNFIPQQLDIDSFLAECVTSHQGFARQHDVQLTYTGGPVAQITADPMRLQQVLSNLLSNALKFSPAGSQVLLSAQELGGQIRILVVDEGPGVPAEFVDRLFEKFSQADASDRRQKGGTGLGLAISKELIERMGGCIGFYPRSGGGSVFWVELPALFQDETL</sequence>
<keyword evidence="3" id="KW-0597">Phosphoprotein</keyword>
<comment type="catalytic activity">
    <reaction evidence="1">
        <text>ATP + protein L-histidine = ADP + protein N-phospho-L-histidine.</text>
        <dbReference type="EC" id="2.7.13.3"/>
    </reaction>
</comment>
<dbReference type="EMBL" id="WTFN01000073">
    <property type="protein sequence ID" value="MWK58884.1"/>
    <property type="molecule type" value="Genomic_DNA"/>
</dbReference>
<dbReference type="PRINTS" id="PR00344">
    <property type="entry name" value="BCTRLSENSOR"/>
</dbReference>
<dbReference type="Pfam" id="PF00512">
    <property type="entry name" value="HisKA"/>
    <property type="match status" value="1"/>
</dbReference>
<dbReference type="InterPro" id="IPR013655">
    <property type="entry name" value="PAS_fold_3"/>
</dbReference>
<dbReference type="Gene3D" id="3.30.565.10">
    <property type="entry name" value="Histidine kinase-like ATPase, C-terminal domain"/>
    <property type="match status" value="1"/>
</dbReference>
<feature type="domain" description="Histidine kinase" evidence="8">
    <location>
        <begin position="431"/>
        <end position="649"/>
    </location>
</feature>
<accession>A0A7X3HBK3</accession>
<evidence type="ECO:0000313" key="11">
    <source>
        <dbReference type="EMBL" id="MWK58884.1"/>
    </source>
</evidence>
<name>A0A7X3HBK3_9GAMM</name>
<dbReference type="Pfam" id="PF01590">
    <property type="entry name" value="GAF"/>
    <property type="match status" value="1"/>
</dbReference>
<dbReference type="GO" id="GO:0000155">
    <property type="term" value="F:phosphorelay sensor kinase activity"/>
    <property type="evidence" value="ECO:0007669"/>
    <property type="project" value="InterPro"/>
</dbReference>
<dbReference type="AlphaFoldDB" id="A0A7X3HBK3"/>
<keyword evidence="4" id="KW-0808">Transferase</keyword>
<proteinExistence type="predicted"/>
<dbReference type="InterPro" id="IPR003594">
    <property type="entry name" value="HATPase_dom"/>
</dbReference>
<dbReference type="EC" id="2.7.13.3" evidence="2"/>
<dbReference type="Gene3D" id="1.10.287.130">
    <property type="match status" value="1"/>
</dbReference>
<feature type="domain" description="PAC" evidence="10">
    <location>
        <begin position="251"/>
        <end position="303"/>
    </location>
</feature>
<dbReference type="InterPro" id="IPR003018">
    <property type="entry name" value="GAF"/>
</dbReference>
<dbReference type="InterPro" id="IPR036890">
    <property type="entry name" value="HATPase_C_sf"/>
</dbReference>
<dbReference type="SMART" id="SM00065">
    <property type="entry name" value="GAF"/>
    <property type="match status" value="1"/>
</dbReference>
<dbReference type="NCBIfam" id="TIGR00229">
    <property type="entry name" value="sensory_box"/>
    <property type="match status" value="1"/>
</dbReference>
<evidence type="ECO:0000256" key="5">
    <source>
        <dbReference type="ARBA" id="ARBA00022777"/>
    </source>
</evidence>
<dbReference type="Gene3D" id="3.30.450.20">
    <property type="entry name" value="PAS domain"/>
    <property type="match status" value="2"/>
</dbReference>
<keyword evidence="5" id="KW-0418">Kinase</keyword>
<dbReference type="Pfam" id="PF02518">
    <property type="entry name" value="HATPase_c"/>
    <property type="match status" value="1"/>
</dbReference>
<evidence type="ECO:0000256" key="2">
    <source>
        <dbReference type="ARBA" id="ARBA00012438"/>
    </source>
</evidence>
<dbReference type="InterPro" id="IPR001610">
    <property type="entry name" value="PAC"/>
</dbReference>
<evidence type="ECO:0000259" key="9">
    <source>
        <dbReference type="PROSITE" id="PS50112"/>
    </source>
</evidence>
<evidence type="ECO:0000256" key="4">
    <source>
        <dbReference type="ARBA" id="ARBA00022679"/>
    </source>
</evidence>
<dbReference type="RefSeq" id="WP_160482170.1">
    <property type="nucleotide sequence ID" value="NZ_WTFN01000073.1"/>
</dbReference>
<dbReference type="InterPro" id="IPR004358">
    <property type="entry name" value="Sig_transdc_His_kin-like_C"/>
</dbReference>
<evidence type="ECO:0000259" key="10">
    <source>
        <dbReference type="PROSITE" id="PS50113"/>
    </source>
</evidence>
<dbReference type="InterPro" id="IPR000700">
    <property type="entry name" value="PAS-assoc_C"/>
</dbReference>
<dbReference type="InterPro" id="IPR035965">
    <property type="entry name" value="PAS-like_dom_sf"/>
</dbReference>
<reference evidence="11 12" key="1">
    <citation type="submission" date="2019-12" db="EMBL/GenBank/DDBJ databases">
        <title>Draft genome sequence of Pseudomonas otitidis recovered from a chicken carcass.</title>
        <authorList>
            <person name="Vieira T.R."/>
            <person name="Oliviera E.F.C."/>
            <person name="Silva N.M.V."/>
            <person name="Sambrano G.E."/>
            <person name="Cibulski S.P."/>
            <person name="Cardoso M.R.I."/>
        </authorList>
    </citation>
    <scope>NUCLEOTIDE SEQUENCE [LARGE SCALE GENOMIC DNA]</scope>
    <source>
        <strain evidence="11 12">25_K</strain>
    </source>
</reference>
<dbReference type="Gene3D" id="3.30.450.40">
    <property type="match status" value="1"/>
</dbReference>
<evidence type="ECO:0000256" key="7">
    <source>
        <dbReference type="ARBA" id="ARBA00023136"/>
    </source>
</evidence>
<dbReference type="InterPro" id="IPR003661">
    <property type="entry name" value="HisK_dim/P_dom"/>
</dbReference>
<evidence type="ECO:0000256" key="1">
    <source>
        <dbReference type="ARBA" id="ARBA00000085"/>
    </source>
</evidence>
<protein>
    <recommendedName>
        <fullName evidence="2">histidine kinase</fullName>
        <ecNumber evidence="2">2.7.13.3</ecNumber>
    </recommendedName>
</protein>
<feature type="domain" description="PAS" evidence="9">
    <location>
        <begin position="297"/>
        <end position="373"/>
    </location>
</feature>
<dbReference type="PANTHER" id="PTHR43711:SF1">
    <property type="entry name" value="HISTIDINE KINASE 1"/>
    <property type="match status" value="1"/>
</dbReference>
<dbReference type="SUPFAM" id="SSF47384">
    <property type="entry name" value="Homodimeric domain of signal transducing histidine kinase"/>
    <property type="match status" value="1"/>
</dbReference>
<dbReference type="InterPro" id="IPR000014">
    <property type="entry name" value="PAS"/>
</dbReference>
<dbReference type="InterPro" id="IPR005467">
    <property type="entry name" value="His_kinase_dom"/>
</dbReference>
<dbReference type="SUPFAM" id="SSF55785">
    <property type="entry name" value="PYP-like sensor domain (PAS domain)"/>
    <property type="match status" value="2"/>
</dbReference>
<dbReference type="PROSITE" id="PS50109">
    <property type="entry name" value="HIS_KIN"/>
    <property type="match status" value="1"/>
</dbReference>
<keyword evidence="6" id="KW-0902">Two-component regulatory system</keyword>
<dbReference type="SUPFAM" id="SSF55874">
    <property type="entry name" value="ATPase domain of HSP90 chaperone/DNA topoisomerase II/histidine kinase"/>
    <property type="match status" value="1"/>
</dbReference>
<dbReference type="FunFam" id="1.10.287.130:FF:000001">
    <property type="entry name" value="Two-component sensor histidine kinase"/>
    <property type="match status" value="1"/>
</dbReference>
<dbReference type="FunFam" id="3.30.565.10:FF:000006">
    <property type="entry name" value="Sensor histidine kinase WalK"/>
    <property type="match status" value="1"/>
</dbReference>
<dbReference type="PROSITE" id="PS50112">
    <property type="entry name" value="PAS"/>
    <property type="match status" value="2"/>
</dbReference>
<dbReference type="GO" id="GO:0005886">
    <property type="term" value="C:plasma membrane"/>
    <property type="evidence" value="ECO:0007669"/>
    <property type="project" value="UniProtKB-ARBA"/>
</dbReference>
<dbReference type="SMART" id="SM00086">
    <property type="entry name" value="PAC"/>
    <property type="match status" value="2"/>
</dbReference>
<dbReference type="InterPro" id="IPR036097">
    <property type="entry name" value="HisK_dim/P_sf"/>
</dbReference>
<evidence type="ECO:0000259" key="8">
    <source>
        <dbReference type="PROSITE" id="PS50109"/>
    </source>
</evidence>
<feature type="domain" description="PAS" evidence="9">
    <location>
        <begin position="176"/>
        <end position="235"/>
    </location>
</feature>
<dbReference type="Pfam" id="PF08447">
    <property type="entry name" value="PAS_3"/>
    <property type="match status" value="1"/>
</dbReference>